<sequence length="269" mass="29897">MVTSINDLHGWEPGSLVKGERLMRCKLASTHRLFDLYGWAQISQTLLTSCLVLLLVYLTFWQLRVSKEQEHFLVLPEGLAYSEVTGSSLVKVNLLGEVVEKGSTNLQVGTDKFSLHSAIYSARPDVRCLLHLHTPATAAPCLGSVKVSFHYIPRLTVYCLQVSAMKSGLLPLSHEALLVGDVAYYDYNGVMGEEEDRMELQKSLGPTCKVLVLRNHGIVALGESVEEAFYTIFHIQAACQIQVPLARWLGSTWMNIVVTCIYCVANHKS</sequence>
<dbReference type="InterPro" id="IPR051017">
    <property type="entry name" value="Aldolase-II_Adducin_sf"/>
</dbReference>
<evidence type="ECO:0000259" key="4">
    <source>
        <dbReference type="SMART" id="SM01007"/>
    </source>
</evidence>
<feature type="transmembrane region" description="Helical" evidence="3">
    <location>
        <begin position="36"/>
        <end position="60"/>
    </location>
</feature>
<reference evidence="5 6" key="1">
    <citation type="submission" date="2021-06" db="EMBL/GenBank/DDBJ databases">
        <authorList>
            <person name="Palmer J.M."/>
        </authorList>
    </citation>
    <scope>NUCLEOTIDE SEQUENCE [LARGE SCALE GENOMIC DNA]</scope>
    <source>
        <strain evidence="5 6">GA_2019</strain>
        <tissue evidence="5">Muscle</tissue>
    </source>
</reference>
<dbReference type="SUPFAM" id="SSF53639">
    <property type="entry name" value="AraD/HMP-PK domain-like"/>
    <property type="match status" value="1"/>
</dbReference>
<feature type="domain" description="Class II aldolase/adducin N-terminal" evidence="4">
    <location>
        <begin position="25"/>
        <end position="243"/>
    </location>
</feature>
<evidence type="ECO:0000256" key="1">
    <source>
        <dbReference type="ARBA" id="ARBA00004413"/>
    </source>
</evidence>
<keyword evidence="3" id="KW-1133">Transmembrane helix</keyword>
<dbReference type="PANTHER" id="PTHR10672">
    <property type="entry name" value="ADDUCIN"/>
    <property type="match status" value="1"/>
</dbReference>
<dbReference type="Pfam" id="PF00596">
    <property type="entry name" value="Aldolase_II"/>
    <property type="match status" value="1"/>
</dbReference>
<proteinExistence type="inferred from homology"/>
<accession>A0ABV0NK74</accession>
<dbReference type="InterPro" id="IPR036409">
    <property type="entry name" value="Aldolase_II/adducin_N_sf"/>
</dbReference>
<dbReference type="PANTHER" id="PTHR10672:SF6">
    <property type="entry name" value="BETA-ADDUCIN"/>
    <property type="match status" value="1"/>
</dbReference>
<keyword evidence="6" id="KW-1185">Reference proteome</keyword>
<comment type="similarity">
    <text evidence="2">Belongs to the aldolase class II family. Adducin subfamily.</text>
</comment>
<dbReference type="InterPro" id="IPR001303">
    <property type="entry name" value="Aldolase_II/adducin_N"/>
</dbReference>
<dbReference type="SMART" id="SM01007">
    <property type="entry name" value="Aldolase_II"/>
    <property type="match status" value="1"/>
</dbReference>
<organism evidence="5 6">
    <name type="scientific">Goodea atripinnis</name>
    <dbReference type="NCBI Taxonomy" id="208336"/>
    <lineage>
        <taxon>Eukaryota</taxon>
        <taxon>Metazoa</taxon>
        <taxon>Chordata</taxon>
        <taxon>Craniata</taxon>
        <taxon>Vertebrata</taxon>
        <taxon>Euteleostomi</taxon>
        <taxon>Actinopterygii</taxon>
        <taxon>Neopterygii</taxon>
        <taxon>Teleostei</taxon>
        <taxon>Neoteleostei</taxon>
        <taxon>Acanthomorphata</taxon>
        <taxon>Ovalentaria</taxon>
        <taxon>Atherinomorphae</taxon>
        <taxon>Cyprinodontiformes</taxon>
        <taxon>Goodeidae</taxon>
        <taxon>Goodea</taxon>
    </lineage>
</organism>
<dbReference type="EMBL" id="JAHRIO010040995">
    <property type="protein sequence ID" value="MEQ2171803.1"/>
    <property type="molecule type" value="Genomic_DNA"/>
</dbReference>
<evidence type="ECO:0000256" key="2">
    <source>
        <dbReference type="ARBA" id="ARBA00006274"/>
    </source>
</evidence>
<dbReference type="Proteomes" id="UP001476798">
    <property type="component" value="Unassembled WGS sequence"/>
</dbReference>
<keyword evidence="3" id="KW-0472">Membrane</keyword>
<keyword evidence="3" id="KW-0812">Transmembrane</keyword>
<evidence type="ECO:0000313" key="5">
    <source>
        <dbReference type="EMBL" id="MEQ2171803.1"/>
    </source>
</evidence>
<comment type="caution">
    <text evidence="5">The sequence shown here is derived from an EMBL/GenBank/DDBJ whole genome shotgun (WGS) entry which is preliminary data.</text>
</comment>
<comment type="subcellular location">
    <subcellularLocation>
        <location evidence="1">Cell membrane</location>
        <topology evidence="1">Peripheral membrane protein</topology>
        <orientation evidence="1">Cytoplasmic side</orientation>
    </subcellularLocation>
</comment>
<dbReference type="Gene3D" id="3.40.225.10">
    <property type="entry name" value="Class II aldolase/adducin N-terminal domain"/>
    <property type="match status" value="1"/>
</dbReference>
<name>A0ABV0NK74_9TELE</name>
<evidence type="ECO:0000313" key="6">
    <source>
        <dbReference type="Proteomes" id="UP001476798"/>
    </source>
</evidence>
<protein>
    <recommendedName>
        <fullName evidence="4">Class II aldolase/adducin N-terminal domain-containing protein</fullName>
    </recommendedName>
</protein>
<evidence type="ECO:0000256" key="3">
    <source>
        <dbReference type="SAM" id="Phobius"/>
    </source>
</evidence>
<gene>
    <name evidence="5" type="ORF">GOODEAATRI_014410</name>
</gene>